<dbReference type="Proteomes" id="UP000006055">
    <property type="component" value="Chromosome"/>
</dbReference>
<proteinExistence type="predicted"/>
<gene>
    <name evidence="2" type="ordered locus">Desti_3126</name>
</gene>
<sequence length="268" mass="29465">MIRVGTLLILIIAFQGVAFGQGLLDSVLGPGGLGIWGGNSGSQFNPQAQYGAPQMPQQPYQQPGQAMPGQPQGYQPYYNQQGVYSDWHTQQPAMQAPQEQYGMPQETVTEQQYGGQPQYQQYPQQPYQQQYAAPQQQQYAPPAQPAQRRGQPLRPGQYAPDRNPAAPGPITADDLPSGAVRITTTTPDGTTIQYYPPTGEVDEAPQVRPRPRRQAPKPARERQIQQQTDQTSTVQQGNIAMPRPVQIPQGQDPRQGWGSAVDRAPSPR</sequence>
<accession>I4C897</accession>
<dbReference type="AlphaFoldDB" id="I4C897"/>
<organism evidence="2 3">
    <name type="scientific">Desulfomonile tiedjei (strain ATCC 49306 / DSM 6799 / DCB-1)</name>
    <dbReference type="NCBI Taxonomy" id="706587"/>
    <lineage>
        <taxon>Bacteria</taxon>
        <taxon>Pseudomonadati</taxon>
        <taxon>Thermodesulfobacteriota</taxon>
        <taxon>Desulfomonilia</taxon>
        <taxon>Desulfomonilales</taxon>
        <taxon>Desulfomonilaceae</taxon>
        <taxon>Desulfomonile</taxon>
    </lineage>
</organism>
<evidence type="ECO:0000256" key="1">
    <source>
        <dbReference type="SAM" id="MobiDB-lite"/>
    </source>
</evidence>
<feature type="compositionally biased region" description="Low complexity" evidence="1">
    <location>
        <begin position="46"/>
        <end position="79"/>
    </location>
</feature>
<protein>
    <submittedName>
        <fullName evidence="2">Uncharacterized protein</fullName>
    </submittedName>
</protein>
<feature type="compositionally biased region" description="Low complexity" evidence="1">
    <location>
        <begin position="224"/>
        <end position="236"/>
    </location>
</feature>
<dbReference type="KEGG" id="dti:Desti_3126"/>
<name>I4C897_DESTA</name>
<keyword evidence="3" id="KW-1185">Reference proteome</keyword>
<dbReference type="EMBL" id="CP003360">
    <property type="protein sequence ID" value="AFM25788.1"/>
    <property type="molecule type" value="Genomic_DNA"/>
</dbReference>
<feature type="region of interest" description="Disordered" evidence="1">
    <location>
        <begin position="44"/>
        <end position="79"/>
    </location>
</feature>
<feature type="compositionally biased region" description="Low complexity" evidence="1">
    <location>
        <begin position="111"/>
        <end position="158"/>
    </location>
</feature>
<evidence type="ECO:0000313" key="3">
    <source>
        <dbReference type="Proteomes" id="UP000006055"/>
    </source>
</evidence>
<reference evidence="3" key="1">
    <citation type="submission" date="2012-06" db="EMBL/GenBank/DDBJ databases">
        <title>Complete sequence of chromosome of Desulfomonile tiedjei DSM 6799.</title>
        <authorList>
            <person name="Lucas S."/>
            <person name="Copeland A."/>
            <person name="Lapidus A."/>
            <person name="Glavina del Rio T."/>
            <person name="Dalin E."/>
            <person name="Tice H."/>
            <person name="Bruce D."/>
            <person name="Goodwin L."/>
            <person name="Pitluck S."/>
            <person name="Peters L."/>
            <person name="Ovchinnikova G."/>
            <person name="Zeytun A."/>
            <person name="Lu M."/>
            <person name="Kyrpides N."/>
            <person name="Mavromatis K."/>
            <person name="Ivanova N."/>
            <person name="Brettin T."/>
            <person name="Detter J.C."/>
            <person name="Han C."/>
            <person name="Larimer F."/>
            <person name="Land M."/>
            <person name="Hauser L."/>
            <person name="Markowitz V."/>
            <person name="Cheng J.-F."/>
            <person name="Hugenholtz P."/>
            <person name="Woyke T."/>
            <person name="Wu D."/>
            <person name="Spring S."/>
            <person name="Schroeder M."/>
            <person name="Brambilla E."/>
            <person name="Klenk H.-P."/>
            <person name="Eisen J.A."/>
        </authorList>
    </citation>
    <scope>NUCLEOTIDE SEQUENCE [LARGE SCALE GENOMIC DNA]</scope>
    <source>
        <strain evidence="3">ATCC 49306 / DSM 6799 / DCB-1</strain>
    </source>
</reference>
<dbReference type="RefSeq" id="WP_014810925.1">
    <property type="nucleotide sequence ID" value="NC_018025.1"/>
</dbReference>
<feature type="region of interest" description="Disordered" evidence="1">
    <location>
        <begin position="91"/>
        <end position="268"/>
    </location>
</feature>
<evidence type="ECO:0000313" key="2">
    <source>
        <dbReference type="EMBL" id="AFM25788.1"/>
    </source>
</evidence>
<dbReference type="HOGENOM" id="CLU_1037193_0_0_7"/>